<name>A0A1M6UTP1_PSETH</name>
<accession>A0A1M6UTP1</accession>
<proteinExistence type="predicted"/>
<sequence>MLSHTAGLPALPGHGRLLAPDGPGWTDPARVRRLLERAAPEWPPGTRVGYHGLTWGRLVAEIVERATGTTIGRIVRDDVAGPLGADLDLGTPPSTHALVATPIPGSRGPLPVHVGPARVAQVLLAVDGAGLLSRADAFSTGPRLTAELPAVNGTGTARAVATLYGALAAGTHPRLRPDTVARMRTERAHGTDQVGGGPVRWGLGVQLNPQRPGAGGLQWGPNLDAFGTTGAGGQIGFADPQRRLGVAFVRSHLCETSALGQRLVAAVYGCLAVLSS</sequence>
<evidence type="ECO:0000313" key="4">
    <source>
        <dbReference type="Proteomes" id="UP000184363"/>
    </source>
</evidence>
<evidence type="ECO:0000256" key="1">
    <source>
        <dbReference type="SAM" id="MobiDB-lite"/>
    </source>
</evidence>
<keyword evidence="4" id="KW-1185">Reference proteome</keyword>
<organism evidence="3 4">
    <name type="scientific">Pseudonocardia thermophila</name>
    <dbReference type="NCBI Taxonomy" id="1848"/>
    <lineage>
        <taxon>Bacteria</taxon>
        <taxon>Bacillati</taxon>
        <taxon>Actinomycetota</taxon>
        <taxon>Actinomycetes</taxon>
        <taxon>Pseudonocardiales</taxon>
        <taxon>Pseudonocardiaceae</taxon>
        <taxon>Pseudonocardia</taxon>
    </lineage>
</organism>
<dbReference type="Gene3D" id="3.40.710.10">
    <property type="entry name" value="DD-peptidase/beta-lactamase superfamily"/>
    <property type="match status" value="1"/>
</dbReference>
<dbReference type="Pfam" id="PF00144">
    <property type="entry name" value="Beta-lactamase"/>
    <property type="match status" value="1"/>
</dbReference>
<dbReference type="EMBL" id="FRAP01000011">
    <property type="protein sequence ID" value="SHK72565.1"/>
    <property type="molecule type" value="Genomic_DNA"/>
</dbReference>
<feature type="domain" description="Beta-lactamase-related" evidence="2">
    <location>
        <begin position="2"/>
        <end position="249"/>
    </location>
</feature>
<evidence type="ECO:0000313" key="3">
    <source>
        <dbReference type="EMBL" id="SHK72565.1"/>
    </source>
</evidence>
<reference evidence="3 4" key="1">
    <citation type="submission" date="2016-11" db="EMBL/GenBank/DDBJ databases">
        <authorList>
            <person name="Jaros S."/>
            <person name="Januszkiewicz K."/>
            <person name="Wedrychowicz H."/>
        </authorList>
    </citation>
    <scope>NUCLEOTIDE SEQUENCE [LARGE SCALE GENOMIC DNA]</scope>
    <source>
        <strain evidence="3 4">DSM 43832</strain>
    </source>
</reference>
<feature type="region of interest" description="Disordered" evidence="1">
    <location>
        <begin position="1"/>
        <end position="23"/>
    </location>
</feature>
<dbReference type="PANTHER" id="PTHR43319">
    <property type="entry name" value="BETA-LACTAMASE-RELATED"/>
    <property type="match status" value="1"/>
</dbReference>
<dbReference type="InterPro" id="IPR012338">
    <property type="entry name" value="Beta-lactam/transpept-like"/>
</dbReference>
<dbReference type="InterPro" id="IPR001466">
    <property type="entry name" value="Beta-lactam-related"/>
</dbReference>
<evidence type="ECO:0000259" key="2">
    <source>
        <dbReference type="Pfam" id="PF00144"/>
    </source>
</evidence>
<dbReference type="InterPro" id="IPR052907">
    <property type="entry name" value="Beta-lactamase/esterase"/>
</dbReference>
<dbReference type="SUPFAM" id="SSF56601">
    <property type="entry name" value="beta-lactamase/transpeptidase-like"/>
    <property type="match status" value="1"/>
</dbReference>
<dbReference type="Proteomes" id="UP000184363">
    <property type="component" value="Unassembled WGS sequence"/>
</dbReference>
<protein>
    <submittedName>
        <fullName evidence="3">Beta-lactamase</fullName>
    </submittedName>
</protein>
<gene>
    <name evidence="3" type="ORF">SAMN05443637_1113</name>
</gene>
<dbReference type="AlphaFoldDB" id="A0A1M6UTP1"/>
<dbReference type="PANTHER" id="PTHR43319:SF3">
    <property type="entry name" value="BETA-LACTAMASE-RELATED DOMAIN-CONTAINING PROTEIN"/>
    <property type="match status" value="1"/>
</dbReference>